<gene>
    <name evidence="1" type="ORF">ASNO1_42460</name>
</gene>
<reference evidence="1 2" key="1">
    <citation type="journal article" date="2024" name="Arch. Microbiol.">
        <title>Corallococcus caeni sp. nov., a novel myxobacterium isolated from activated sludge.</title>
        <authorList>
            <person name="Tomita S."/>
            <person name="Nakai R."/>
            <person name="Kuroda K."/>
            <person name="Kurashita H."/>
            <person name="Hatamoto M."/>
            <person name="Yamaguchi T."/>
            <person name="Narihiro T."/>
        </authorList>
    </citation>
    <scope>NUCLEOTIDE SEQUENCE [LARGE SCALE GENOMIC DNA]</scope>
    <source>
        <strain evidence="1 2">NO1</strain>
    </source>
</reference>
<protein>
    <submittedName>
        <fullName evidence="1">Uncharacterized protein</fullName>
    </submittedName>
</protein>
<accession>A0ABQ6QXF5</accession>
<dbReference type="RefSeq" id="WP_338278823.1">
    <property type="nucleotide sequence ID" value="NZ_BTTX01000004.1"/>
</dbReference>
<dbReference type="EMBL" id="BTTX01000004">
    <property type="protein sequence ID" value="GMU07993.1"/>
    <property type="molecule type" value="Genomic_DNA"/>
</dbReference>
<sequence length="236" mass="26880">MMPIRRQASKLTEALVWYHFVPAGGADGAAWYEEYLGCGGEQMGQRLDVAVAMLRQRRLSEGRALLDECRQRMDALGAQRVSASVRGAVEESYWASQAYAHYHLNEFEAARKALAEGQRLLASVLEDAPFLVMFATRCYDFCLHLARIARNERRWDAMWSHIQEGREMVRGERALCQLSQRGVYIQDAEAFLSTVSAQDVIEVEALQVLLDRERTLHLFERRALGATLIPNVILQY</sequence>
<proteinExistence type="predicted"/>
<organism evidence="1 2">
    <name type="scientific">Corallococcus caeni</name>
    <dbReference type="NCBI Taxonomy" id="3082388"/>
    <lineage>
        <taxon>Bacteria</taxon>
        <taxon>Pseudomonadati</taxon>
        <taxon>Myxococcota</taxon>
        <taxon>Myxococcia</taxon>
        <taxon>Myxococcales</taxon>
        <taxon>Cystobacterineae</taxon>
        <taxon>Myxococcaceae</taxon>
        <taxon>Corallococcus</taxon>
    </lineage>
</organism>
<comment type="caution">
    <text evidence="1">The sequence shown here is derived from an EMBL/GenBank/DDBJ whole genome shotgun (WGS) entry which is preliminary data.</text>
</comment>
<keyword evidence="2" id="KW-1185">Reference proteome</keyword>
<evidence type="ECO:0000313" key="1">
    <source>
        <dbReference type="EMBL" id="GMU07993.1"/>
    </source>
</evidence>
<dbReference type="Proteomes" id="UP001342631">
    <property type="component" value="Unassembled WGS sequence"/>
</dbReference>
<evidence type="ECO:0000313" key="2">
    <source>
        <dbReference type="Proteomes" id="UP001342631"/>
    </source>
</evidence>
<name>A0ABQ6QXF5_9BACT</name>